<evidence type="ECO:0000313" key="2">
    <source>
        <dbReference type="EMBL" id="OAD76581.1"/>
    </source>
</evidence>
<feature type="region of interest" description="Disordered" evidence="1">
    <location>
        <begin position="75"/>
        <end position="100"/>
    </location>
</feature>
<accession>A0A163AYG2</accession>
<gene>
    <name evidence="2" type="ORF">PHYBLDRAFT_63208</name>
</gene>
<sequence>MPIPPMTAPVAACIVLGYDSKIIANHELVMSKMRDIEMVPVYVHDSNPVHPTAISIKVQTVNSYIYLTYPMEDNTEHKEGSSRPAVSESAPLSSKRRKDSISSVSSEDSYVSIEKNLLEMLPKIIRKHTEDALKHFDNIMSLKKPISDEEMHDKIFVDSTSLKEILEKRFGPCSQSPRQIEAWVNKTNKWGQRKAVRHSGKMVEGRTLWVLKDKFLEVDAMNDLTKYHSYLRVHPMTTIGYARKSPGKESLETRCSLLQKMADRLKNRCLCTKIFVSPSSKADEPLMVRDSKKDCSKYLNVLIDCAGNMNDLCTILDRKFKPVRLVIIDYAGLSTEPNNVRDFFRKEERLFDTHSYDCSRYTQVKELVIDHGLTFEILKREDLLENEDILSRFDCRSNYKHRST</sequence>
<organism evidence="2 3">
    <name type="scientific">Phycomyces blakesleeanus (strain ATCC 8743b / DSM 1359 / FGSC 10004 / NBRC 33097 / NRRL 1555)</name>
    <dbReference type="NCBI Taxonomy" id="763407"/>
    <lineage>
        <taxon>Eukaryota</taxon>
        <taxon>Fungi</taxon>
        <taxon>Fungi incertae sedis</taxon>
        <taxon>Mucoromycota</taxon>
        <taxon>Mucoromycotina</taxon>
        <taxon>Mucoromycetes</taxon>
        <taxon>Mucorales</taxon>
        <taxon>Phycomycetaceae</taxon>
        <taxon>Phycomyces</taxon>
    </lineage>
</organism>
<protein>
    <submittedName>
        <fullName evidence="2">Uncharacterized protein</fullName>
    </submittedName>
</protein>
<dbReference type="GeneID" id="29001992"/>
<dbReference type="OrthoDB" id="2272203at2759"/>
<evidence type="ECO:0000256" key="1">
    <source>
        <dbReference type="SAM" id="MobiDB-lite"/>
    </source>
</evidence>
<dbReference type="VEuPathDB" id="FungiDB:PHYBLDRAFT_63208"/>
<proteinExistence type="predicted"/>
<evidence type="ECO:0000313" key="3">
    <source>
        <dbReference type="Proteomes" id="UP000077315"/>
    </source>
</evidence>
<dbReference type="AlphaFoldDB" id="A0A163AYG2"/>
<dbReference type="EMBL" id="KV440975">
    <property type="protein sequence ID" value="OAD76581.1"/>
    <property type="molecule type" value="Genomic_DNA"/>
</dbReference>
<dbReference type="Proteomes" id="UP000077315">
    <property type="component" value="Unassembled WGS sequence"/>
</dbReference>
<dbReference type="InParanoid" id="A0A163AYG2"/>
<name>A0A163AYG2_PHYB8</name>
<reference evidence="3" key="1">
    <citation type="submission" date="2015-06" db="EMBL/GenBank/DDBJ databases">
        <title>Expansion of signal transduction pathways in fungi by whole-genome duplication.</title>
        <authorList>
            <consortium name="DOE Joint Genome Institute"/>
            <person name="Corrochano L.M."/>
            <person name="Kuo A."/>
            <person name="Marcet-Houben M."/>
            <person name="Polaino S."/>
            <person name="Salamov A."/>
            <person name="Villalobos J.M."/>
            <person name="Alvarez M.I."/>
            <person name="Avalos J."/>
            <person name="Benito E.P."/>
            <person name="Benoit I."/>
            <person name="Burger G."/>
            <person name="Camino L.P."/>
            <person name="Canovas D."/>
            <person name="Cerda-Olmedo E."/>
            <person name="Cheng J.-F."/>
            <person name="Dominguez A."/>
            <person name="Elias M."/>
            <person name="Eslava A.P."/>
            <person name="Glaser F."/>
            <person name="Grimwood J."/>
            <person name="Gutierrez G."/>
            <person name="Heitman J."/>
            <person name="Henrissat B."/>
            <person name="Iturriaga E.A."/>
            <person name="Lang B.F."/>
            <person name="Lavin J.L."/>
            <person name="Lee S."/>
            <person name="Li W."/>
            <person name="Lindquist E."/>
            <person name="Lopez-Garcia S."/>
            <person name="Luque E.M."/>
            <person name="Marcos A.T."/>
            <person name="Martin J."/>
            <person name="McCluskey K."/>
            <person name="Medina H.R."/>
            <person name="Miralles-Duran A."/>
            <person name="Miyazaki A."/>
            <person name="Munoz-Torres E."/>
            <person name="Oguiza J.A."/>
            <person name="Ohm R."/>
            <person name="Olmedo M."/>
            <person name="Orejas M."/>
            <person name="Ortiz-Castellanos L."/>
            <person name="Pisabarro A.G."/>
            <person name="Rodriguez-Romero J."/>
            <person name="Ruiz-Herrera J."/>
            <person name="Ruiz-Vazquez R."/>
            <person name="Sanz C."/>
            <person name="Schackwitz W."/>
            <person name="Schmutz J."/>
            <person name="Shahriari M."/>
            <person name="Shelest E."/>
            <person name="Silva-Franco F."/>
            <person name="Soanes D."/>
            <person name="Syed K."/>
            <person name="Tagua V.G."/>
            <person name="Talbot N.J."/>
            <person name="Thon M."/>
            <person name="De vries R.P."/>
            <person name="Wiebenga A."/>
            <person name="Yadav J.S."/>
            <person name="Braun E.L."/>
            <person name="Baker S."/>
            <person name="Garre V."/>
            <person name="Horwitz B."/>
            <person name="Torres-Martinez S."/>
            <person name="Idnurm A."/>
            <person name="Herrera-Estrella A."/>
            <person name="Gabaldon T."/>
            <person name="Grigoriev I.V."/>
        </authorList>
    </citation>
    <scope>NUCLEOTIDE SEQUENCE [LARGE SCALE GENOMIC DNA]</scope>
    <source>
        <strain evidence="3">NRRL 1555(-)</strain>
    </source>
</reference>
<dbReference type="RefSeq" id="XP_018294621.1">
    <property type="nucleotide sequence ID" value="XM_018441086.1"/>
</dbReference>
<keyword evidence="3" id="KW-1185">Reference proteome</keyword>